<feature type="compositionally biased region" description="Basic and acidic residues" evidence="1">
    <location>
        <begin position="95"/>
        <end position="109"/>
    </location>
</feature>
<evidence type="ECO:0000256" key="1">
    <source>
        <dbReference type="SAM" id="MobiDB-lite"/>
    </source>
</evidence>
<reference evidence="3" key="1">
    <citation type="submission" date="2025-08" db="UniProtKB">
        <authorList>
            <consortium name="RefSeq"/>
        </authorList>
    </citation>
    <scope>IDENTIFICATION</scope>
    <source>
        <tissue evidence="3">Whole blood</tissue>
    </source>
</reference>
<evidence type="ECO:0000313" key="2">
    <source>
        <dbReference type="Proteomes" id="UP001165780"/>
    </source>
</evidence>
<feature type="compositionally biased region" description="Pro residues" evidence="1">
    <location>
        <begin position="125"/>
        <end position="136"/>
    </location>
</feature>
<keyword evidence="2" id="KW-1185">Reference proteome</keyword>
<accession>A0A9W2VYI0</accession>
<evidence type="ECO:0000313" key="3">
    <source>
        <dbReference type="RefSeq" id="XP_053763433.1"/>
    </source>
</evidence>
<protein>
    <submittedName>
        <fullName evidence="3">Translation initiation factor IF-2-like</fullName>
    </submittedName>
</protein>
<dbReference type="GeneID" id="109252137"/>
<organism evidence="2 3">
    <name type="scientific">Panthera pardus</name>
    <name type="common">Leopard</name>
    <name type="synonym">Felis pardus</name>
    <dbReference type="NCBI Taxonomy" id="9691"/>
    <lineage>
        <taxon>Eukaryota</taxon>
        <taxon>Metazoa</taxon>
        <taxon>Chordata</taxon>
        <taxon>Craniata</taxon>
        <taxon>Vertebrata</taxon>
        <taxon>Euteleostomi</taxon>
        <taxon>Mammalia</taxon>
        <taxon>Eutheria</taxon>
        <taxon>Laurasiatheria</taxon>
        <taxon>Carnivora</taxon>
        <taxon>Feliformia</taxon>
        <taxon>Felidae</taxon>
        <taxon>Pantherinae</taxon>
        <taxon>Panthera</taxon>
    </lineage>
</organism>
<name>A0A9W2VYI0_PANPR</name>
<dbReference type="Proteomes" id="UP001165780">
    <property type="component" value="Unplaced"/>
</dbReference>
<gene>
    <name evidence="3" type="primary">LOC109252137</name>
</gene>
<dbReference type="RefSeq" id="XP_053763433.1">
    <property type="nucleotide sequence ID" value="XM_053907458.1"/>
</dbReference>
<feature type="region of interest" description="Disordered" evidence="1">
    <location>
        <begin position="95"/>
        <end position="213"/>
    </location>
</feature>
<feature type="compositionally biased region" description="Low complexity" evidence="1">
    <location>
        <begin position="17"/>
        <end position="33"/>
    </location>
</feature>
<feature type="region of interest" description="Disordered" evidence="1">
    <location>
        <begin position="1"/>
        <end position="83"/>
    </location>
</feature>
<proteinExistence type="predicted"/>
<dbReference type="AlphaFoldDB" id="A0A9W2VYI0"/>
<sequence>MARPRGGCSSLRSSHCGPSTSPTPGRGGPARSPLQGAGRGPRKRNRSGAAPQPFRSPIQGGVAEKTVAGPPTRGAPQPGCGARVRLKSYLRRVGRAQEEFPRPEADGRRFVSLQSGSEEEMGSAAPPPPARGPGPARPSRHLPPARSSRRLPPSPRFPGPRLGGEVPTERRWRRRGGTPRRTSCSPPFTPELLHPKAPVGFRAGSDTHPRSEK</sequence>